<gene>
    <name evidence="2" type="primary">CSON014948</name>
</gene>
<keyword evidence="1" id="KW-0472">Membrane</keyword>
<reference evidence="3" key="2">
    <citation type="submission" date="2018-07" db="EMBL/GenBank/DDBJ databases">
        <authorList>
            <person name="Quirk P.G."/>
            <person name="Krulwich T.A."/>
        </authorList>
    </citation>
    <scope>NUCLEOTIDE SEQUENCE</scope>
</reference>
<dbReference type="VEuPathDB" id="VectorBase:CSON014948"/>
<accession>A0A336K5K4</accession>
<dbReference type="EMBL" id="UFQT01000089">
    <property type="protein sequence ID" value="SSX19514.1"/>
    <property type="molecule type" value="Genomic_DNA"/>
</dbReference>
<protein>
    <submittedName>
        <fullName evidence="2">CSON014948 protein</fullName>
    </submittedName>
</protein>
<organism evidence="2">
    <name type="scientific">Culicoides sonorensis</name>
    <name type="common">Biting midge</name>
    <dbReference type="NCBI Taxonomy" id="179676"/>
    <lineage>
        <taxon>Eukaryota</taxon>
        <taxon>Metazoa</taxon>
        <taxon>Ecdysozoa</taxon>
        <taxon>Arthropoda</taxon>
        <taxon>Hexapoda</taxon>
        <taxon>Insecta</taxon>
        <taxon>Pterygota</taxon>
        <taxon>Neoptera</taxon>
        <taxon>Endopterygota</taxon>
        <taxon>Diptera</taxon>
        <taxon>Nematocera</taxon>
        <taxon>Chironomoidea</taxon>
        <taxon>Ceratopogonidae</taxon>
        <taxon>Ceratopogoninae</taxon>
        <taxon>Culicoides</taxon>
        <taxon>Monoculicoides</taxon>
    </lineage>
</organism>
<keyword evidence="1" id="KW-1133">Transmembrane helix</keyword>
<name>A0A336K5K4_CULSO</name>
<proteinExistence type="predicted"/>
<feature type="transmembrane region" description="Helical" evidence="1">
    <location>
        <begin position="6"/>
        <end position="29"/>
    </location>
</feature>
<evidence type="ECO:0000313" key="2">
    <source>
        <dbReference type="EMBL" id="SSW99132.1"/>
    </source>
</evidence>
<evidence type="ECO:0000256" key="1">
    <source>
        <dbReference type="SAM" id="Phobius"/>
    </source>
</evidence>
<dbReference type="AlphaFoldDB" id="A0A336K5K4"/>
<sequence>MFMLIWIPVIYVFILKSQIIVDKILRLFFTQKDKRALIKKLKNELNNMSITLDYTKYIKLNRTIISLESSKSSAVNDLQSKWVVQQGFTIILQGLLDAGNFFLMVLSFVPVMTVKPGNPPSIKKAVNSGGNTTKVTNQIKP</sequence>
<reference evidence="2" key="1">
    <citation type="submission" date="2018-04" db="EMBL/GenBank/DDBJ databases">
        <authorList>
            <person name="Go L.Y."/>
            <person name="Mitchell J.A."/>
        </authorList>
    </citation>
    <scope>NUCLEOTIDE SEQUENCE</scope>
    <source>
        <tissue evidence="2">Whole organism</tissue>
    </source>
</reference>
<evidence type="ECO:0000313" key="3">
    <source>
        <dbReference type="EMBL" id="SSX19514.1"/>
    </source>
</evidence>
<keyword evidence="1" id="KW-0812">Transmembrane</keyword>
<dbReference type="EMBL" id="UFQS01000089">
    <property type="protein sequence ID" value="SSW99132.1"/>
    <property type="molecule type" value="Genomic_DNA"/>
</dbReference>